<dbReference type="PROSITE" id="PS51192">
    <property type="entry name" value="HELICASE_ATP_BIND_1"/>
    <property type="match status" value="1"/>
</dbReference>
<keyword evidence="4" id="KW-0067">ATP-binding</keyword>
<evidence type="ECO:0000256" key="1">
    <source>
        <dbReference type="ARBA" id="ARBA00022741"/>
    </source>
</evidence>
<dbReference type="InterPro" id="IPR050615">
    <property type="entry name" value="ATP-dep_DNA_Helicase"/>
</dbReference>
<dbReference type="PANTHER" id="PTHR11274">
    <property type="entry name" value="RAD25/XP-B DNA REPAIR HELICASE"/>
    <property type="match status" value="1"/>
</dbReference>
<reference evidence="8 9" key="1">
    <citation type="submission" date="2018-09" db="EMBL/GenBank/DDBJ databases">
        <title>Comparative Genomic Analysis of Eight Novel Haloalkaliphilic Bacteriophages from Lake Elmenteita, Kenya.</title>
        <authorList>
            <person name="Akhwale J.K."/>
        </authorList>
    </citation>
    <scope>NUCLEOTIDE SEQUENCE [LARGE SCALE GENOMIC DNA]</scope>
</reference>
<gene>
    <name evidence="8" type="ORF">BboS125_00042</name>
</gene>
<feature type="domain" description="Helicase ATP-binding" evidence="6">
    <location>
        <begin position="114"/>
        <end position="265"/>
    </location>
</feature>
<evidence type="ECO:0000256" key="5">
    <source>
        <dbReference type="SAM" id="MobiDB-lite"/>
    </source>
</evidence>
<dbReference type="InterPro" id="IPR014001">
    <property type="entry name" value="Helicase_ATP-bd"/>
</dbReference>
<keyword evidence="2" id="KW-0378">Hydrolase</keyword>
<keyword evidence="3 8" id="KW-0347">Helicase</keyword>
<dbReference type="Gene3D" id="3.40.50.300">
    <property type="entry name" value="P-loop containing nucleotide triphosphate hydrolases"/>
    <property type="match status" value="2"/>
</dbReference>
<evidence type="ECO:0000256" key="2">
    <source>
        <dbReference type="ARBA" id="ARBA00022801"/>
    </source>
</evidence>
<dbReference type="InterPro" id="IPR027417">
    <property type="entry name" value="P-loop_NTPase"/>
</dbReference>
<dbReference type="InterPro" id="IPR006935">
    <property type="entry name" value="Helicase/UvrB_N"/>
</dbReference>
<evidence type="ECO:0000313" key="9">
    <source>
        <dbReference type="Proteomes" id="UP000275028"/>
    </source>
</evidence>
<dbReference type="SMART" id="SM00490">
    <property type="entry name" value="HELICc"/>
    <property type="match status" value="1"/>
</dbReference>
<evidence type="ECO:0000259" key="7">
    <source>
        <dbReference type="PROSITE" id="PS51194"/>
    </source>
</evidence>
<name>A0A3G3BWG1_9CAUD</name>
<proteinExistence type="predicted"/>
<organism evidence="8 9">
    <name type="scientific">Bacillus phage vB_BboS-125</name>
    <dbReference type="NCBI Taxonomy" id="2419618"/>
    <lineage>
        <taxon>Viruses</taxon>
        <taxon>Duplodnaviria</taxon>
        <taxon>Heunggongvirae</taxon>
        <taxon>Uroviricota</taxon>
        <taxon>Caudoviricetes</taxon>
        <taxon>Elmenteitavirus</taxon>
        <taxon>Elmenteitavirus ev125</taxon>
    </lineage>
</organism>
<dbReference type="GO" id="GO:0003677">
    <property type="term" value="F:DNA binding"/>
    <property type="evidence" value="ECO:0007669"/>
    <property type="project" value="InterPro"/>
</dbReference>
<dbReference type="GO" id="GO:0004386">
    <property type="term" value="F:helicase activity"/>
    <property type="evidence" value="ECO:0007669"/>
    <property type="project" value="UniProtKB-KW"/>
</dbReference>
<dbReference type="SMART" id="SM00487">
    <property type="entry name" value="DEXDc"/>
    <property type="match status" value="1"/>
</dbReference>
<dbReference type="EMBL" id="MH884509">
    <property type="protein sequence ID" value="AYP68411.1"/>
    <property type="molecule type" value="Genomic_DNA"/>
</dbReference>
<dbReference type="InterPro" id="IPR001650">
    <property type="entry name" value="Helicase_C-like"/>
</dbReference>
<sequence>MLQIFVTHNIRIRGASTPLRAAITKALTMDNPAYAASKKRGRRTWGIDKKIELYVPDRGDLVAPRGFLSELEEILKTQGITPSKAIVKRLTEGQPVDFGPWNPDYQLMADQEPAVAAAVAANGVLVAPAGSGKTVMGMRYIFEKGVPTLWLTHTQDLLYQAKGEAEKMLKGVGRVGVLGDGKKDYGDGKLIVATVQTLQKNPDLIEGLKDIIGTVVVDEAHHFPAPAFIEVAGLFPAVNMLGVTATPERKDLLEVYMYKGIGPKVYEITRDGLYESGRLIKPEVKFIYTDFDQEQASDRNEIDSVDAGGEDMDYIALTNDLINDQKRAKLVAETILDAAYGNYQIVITESVRYCYVLRDLVEKQALARWGTVPRLAVVHGPIQRYKWVRNYEPYGGFIEQREKNGVTEYKVENYTAAEFDAWQITPKKRKDIMEQANGKQIDILFATQLAREGLNMPHLSVGHMAMPKRGDASGSKNGASVEQEIGRIMRPDRSNPDKKAVWYDYVDYGVGVYKSQYQSRRSVYRRLGLQLPKKPRTEKDDIIDFLGSKNIFDLPL</sequence>
<feature type="domain" description="Helicase C-terminal" evidence="7">
    <location>
        <begin position="335"/>
        <end position="542"/>
    </location>
</feature>
<dbReference type="PROSITE" id="PS51194">
    <property type="entry name" value="HELICASE_CTER"/>
    <property type="match status" value="1"/>
</dbReference>
<dbReference type="Proteomes" id="UP000275028">
    <property type="component" value="Segment"/>
</dbReference>
<evidence type="ECO:0000256" key="4">
    <source>
        <dbReference type="ARBA" id="ARBA00022840"/>
    </source>
</evidence>
<protein>
    <submittedName>
        <fullName evidence="8">Helicase</fullName>
    </submittedName>
</protein>
<feature type="region of interest" description="Disordered" evidence="5">
    <location>
        <begin position="467"/>
        <end position="492"/>
    </location>
</feature>
<dbReference type="GO" id="GO:0005524">
    <property type="term" value="F:ATP binding"/>
    <property type="evidence" value="ECO:0007669"/>
    <property type="project" value="UniProtKB-KW"/>
</dbReference>
<dbReference type="Pfam" id="PF04851">
    <property type="entry name" value="ResIII"/>
    <property type="match status" value="1"/>
</dbReference>
<accession>A0A3G3BWG1</accession>
<evidence type="ECO:0000259" key="6">
    <source>
        <dbReference type="PROSITE" id="PS51192"/>
    </source>
</evidence>
<evidence type="ECO:0000313" key="8">
    <source>
        <dbReference type="EMBL" id="AYP68411.1"/>
    </source>
</evidence>
<dbReference type="Pfam" id="PF00271">
    <property type="entry name" value="Helicase_C"/>
    <property type="match status" value="1"/>
</dbReference>
<dbReference type="CDD" id="cd18785">
    <property type="entry name" value="SF2_C"/>
    <property type="match status" value="1"/>
</dbReference>
<dbReference type="GO" id="GO:0016787">
    <property type="term" value="F:hydrolase activity"/>
    <property type="evidence" value="ECO:0007669"/>
    <property type="project" value="UniProtKB-KW"/>
</dbReference>
<keyword evidence="1" id="KW-0547">Nucleotide-binding</keyword>
<dbReference type="PANTHER" id="PTHR11274:SF0">
    <property type="entry name" value="GENERAL TRANSCRIPTION AND DNA REPAIR FACTOR IIH HELICASE SUBUNIT XPB"/>
    <property type="match status" value="1"/>
</dbReference>
<dbReference type="SUPFAM" id="SSF52540">
    <property type="entry name" value="P-loop containing nucleoside triphosphate hydrolases"/>
    <property type="match status" value="2"/>
</dbReference>
<keyword evidence="9" id="KW-1185">Reference proteome</keyword>
<evidence type="ECO:0000256" key="3">
    <source>
        <dbReference type="ARBA" id="ARBA00022806"/>
    </source>
</evidence>